<dbReference type="SUPFAM" id="SSF57756">
    <property type="entry name" value="Retrovirus zinc finger-like domains"/>
    <property type="match status" value="2"/>
</dbReference>
<dbReference type="InterPro" id="IPR050195">
    <property type="entry name" value="Primate_lentivir_Gag_pol-like"/>
</dbReference>
<dbReference type="InterPro" id="IPR001878">
    <property type="entry name" value="Znf_CCHC"/>
</dbReference>
<dbReference type="Pfam" id="PF00098">
    <property type="entry name" value="zf-CCHC"/>
    <property type="match status" value="1"/>
</dbReference>
<feature type="domain" description="CCHC-type" evidence="3">
    <location>
        <begin position="52"/>
        <end position="67"/>
    </location>
</feature>
<keyword evidence="5" id="KW-1185">Reference proteome</keyword>
<dbReference type="Pfam" id="PF14787">
    <property type="entry name" value="zf-CCHC_5"/>
    <property type="match status" value="1"/>
</dbReference>
<accession>A0A8B9YVM6</accession>
<keyword evidence="1" id="KW-0945">Host-virus interaction</keyword>
<protein>
    <recommendedName>
        <fullName evidence="3">CCHC-type domain-containing protein</fullName>
    </recommendedName>
</protein>
<dbReference type="GO" id="GO:0008270">
    <property type="term" value="F:zinc ion binding"/>
    <property type="evidence" value="ECO:0007669"/>
    <property type="project" value="UniProtKB-KW"/>
</dbReference>
<dbReference type="Gene3D" id="4.10.60.10">
    <property type="entry name" value="Zinc finger, CCHC-type"/>
    <property type="match status" value="1"/>
</dbReference>
<reference evidence="4" key="2">
    <citation type="submission" date="2025-09" db="UniProtKB">
        <authorList>
            <consortium name="Ensembl"/>
        </authorList>
    </citation>
    <scope>IDENTIFICATION</scope>
</reference>
<dbReference type="GO" id="GO:0003676">
    <property type="term" value="F:nucleic acid binding"/>
    <property type="evidence" value="ECO:0007669"/>
    <property type="project" value="InterPro"/>
</dbReference>
<dbReference type="SMART" id="SM00343">
    <property type="entry name" value="ZnF_C2HC"/>
    <property type="match status" value="2"/>
</dbReference>
<feature type="domain" description="CCHC-type" evidence="3">
    <location>
        <begin position="7"/>
        <end position="22"/>
    </location>
</feature>
<name>A0A8B9YVM6_9AVES</name>
<proteinExistence type="predicted"/>
<dbReference type="Proteomes" id="UP000694555">
    <property type="component" value="Unplaced"/>
</dbReference>
<dbReference type="AlphaFoldDB" id="A0A8B9YVM6"/>
<organism evidence="4 5">
    <name type="scientific">Buteo japonicus</name>
    <dbReference type="NCBI Taxonomy" id="224669"/>
    <lineage>
        <taxon>Eukaryota</taxon>
        <taxon>Metazoa</taxon>
        <taxon>Chordata</taxon>
        <taxon>Craniata</taxon>
        <taxon>Vertebrata</taxon>
        <taxon>Euteleostomi</taxon>
        <taxon>Archelosauria</taxon>
        <taxon>Archosauria</taxon>
        <taxon>Dinosauria</taxon>
        <taxon>Saurischia</taxon>
        <taxon>Theropoda</taxon>
        <taxon>Coelurosauria</taxon>
        <taxon>Aves</taxon>
        <taxon>Neognathae</taxon>
        <taxon>Neoaves</taxon>
        <taxon>Telluraves</taxon>
        <taxon>Accipitrimorphae</taxon>
        <taxon>Accipitriformes</taxon>
        <taxon>Accipitridae</taxon>
        <taxon>Accipitrinae</taxon>
        <taxon>Buteo</taxon>
    </lineage>
</organism>
<dbReference type="Ensembl" id="ENSBJAT00000000335.1">
    <property type="protein sequence ID" value="ENSBJAP00000000325.1"/>
    <property type="gene ID" value="ENSBJAG00000000306.1"/>
</dbReference>
<keyword evidence="2" id="KW-0862">Zinc</keyword>
<evidence type="ECO:0000313" key="5">
    <source>
        <dbReference type="Proteomes" id="UP000694555"/>
    </source>
</evidence>
<reference evidence="4" key="1">
    <citation type="submission" date="2025-08" db="UniProtKB">
        <authorList>
            <consortium name="Ensembl"/>
        </authorList>
    </citation>
    <scope>IDENTIFICATION</scope>
</reference>
<evidence type="ECO:0000313" key="4">
    <source>
        <dbReference type="Ensembl" id="ENSBJAP00000000325.1"/>
    </source>
</evidence>
<dbReference type="PROSITE" id="PS50158">
    <property type="entry name" value="ZF_CCHC"/>
    <property type="match status" value="2"/>
</dbReference>
<evidence type="ECO:0000256" key="1">
    <source>
        <dbReference type="ARBA" id="ARBA00022581"/>
    </source>
</evidence>
<dbReference type="PANTHER" id="PTHR40389">
    <property type="entry name" value="ENDOGENOUS RETROVIRUS GROUP K MEMBER 24 GAG POLYPROTEIN-RELATED"/>
    <property type="match status" value="1"/>
</dbReference>
<keyword evidence="2" id="KW-0479">Metal-binding</keyword>
<evidence type="ECO:0000256" key="2">
    <source>
        <dbReference type="PROSITE-ProRule" id="PRU00047"/>
    </source>
</evidence>
<evidence type="ECO:0000259" key="3">
    <source>
        <dbReference type="PROSITE" id="PS50158"/>
    </source>
</evidence>
<keyword evidence="2" id="KW-0863">Zinc-finger</keyword>
<dbReference type="PANTHER" id="PTHR40389:SF4">
    <property type="match status" value="1"/>
</dbReference>
<dbReference type="InterPro" id="IPR036875">
    <property type="entry name" value="Znf_CCHC_sf"/>
</dbReference>
<sequence length="104" mass="11553">ESNNEPCYRCGQPGHLRRVCPQRITNGSRSNFPGVCERCDKFGSRSNFPGVCERCDKFGHKASDCQSRFKKDGMPLTLYPGLQVAEASVCPQKLSKQHNSDTGD</sequence>